<comment type="caution">
    <text evidence="11">Lacks conserved residue(s) required for the propagation of feature annotation.</text>
</comment>
<comment type="pathway">
    <text evidence="1 11">Metabolic intermediate biosynthesis; chorismate biosynthesis; chorismate from D-erythrose 4-phosphate and phosphoenolpyruvate: step 5/7.</text>
</comment>
<keyword evidence="11" id="KW-0460">Magnesium</keyword>
<evidence type="ECO:0000256" key="7">
    <source>
        <dbReference type="ARBA" id="ARBA00022777"/>
    </source>
</evidence>
<dbReference type="InterPro" id="IPR023000">
    <property type="entry name" value="Shikimate_kinase_CS"/>
</dbReference>
<evidence type="ECO:0000256" key="3">
    <source>
        <dbReference type="ARBA" id="ARBA00012154"/>
    </source>
</evidence>
<feature type="binding site" evidence="11">
    <location>
        <position position="14"/>
    </location>
    <ligand>
        <name>Mg(2+)</name>
        <dbReference type="ChEBI" id="CHEBI:18420"/>
    </ligand>
</feature>
<feature type="binding site" evidence="11">
    <location>
        <position position="135"/>
    </location>
    <ligand>
        <name>substrate</name>
    </ligand>
</feature>
<feature type="binding site" evidence="11">
    <location>
        <position position="116"/>
    </location>
    <ligand>
        <name>ATP</name>
        <dbReference type="ChEBI" id="CHEBI:30616"/>
    </ligand>
</feature>
<keyword evidence="9 11" id="KW-0057">Aromatic amino acid biosynthesis</keyword>
<keyword evidence="11" id="KW-0963">Cytoplasm</keyword>
<evidence type="ECO:0000256" key="4">
    <source>
        <dbReference type="ARBA" id="ARBA00022605"/>
    </source>
</evidence>
<dbReference type="AlphaFoldDB" id="A0AAP2W975"/>
<evidence type="ECO:0000256" key="2">
    <source>
        <dbReference type="ARBA" id="ARBA00006997"/>
    </source>
</evidence>
<dbReference type="PANTHER" id="PTHR21087">
    <property type="entry name" value="SHIKIMATE KINASE"/>
    <property type="match status" value="1"/>
</dbReference>
<dbReference type="GO" id="GO:0005524">
    <property type="term" value="F:ATP binding"/>
    <property type="evidence" value="ECO:0007669"/>
    <property type="project" value="UniProtKB-UniRule"/>
</dbReference>
<name>A0AAP2W975_9FIRM</name>
<dbReference type="Proteomes" id="UP001299265">
    <property type="component" value="Unassembled WGS sequence"/>
</dbReference>
<reference evidence="12 13" key="1">
    <citation type="submission" date="2021-11" db="EMBL/GenBank/DDBJ databases">
        <title>Lacrimispora sp. nov. NSJ-141 isolated from human feces.</title>
        <authorList>
            <person name="Abdugheni R."/>
        </authorList>
    </citation>
    <scope>NUCLEOTIDE SEQUENCE [LARGE SCALE GENOMIC DNA]</scope>
    <source>
        <strain evidence="12 13">NSJ-141</strain>
    </source>
</reference>
<dbReference type="EC" id="2.7.1.71" evidence="3 11"/>
<evidence type="ECO:0000256" key="1">
    <source>
        <dbReference type="ARBA" id="ARBA00004842"/>
    </source>
</evidence>
<dbReference type="PANTHER" id="PTHR21087:SF16">
    <property type="entry name" value="SHIKIMATE KINASE 1, CHLOROPLASTIC"/>
    <property type="match status" value="1"/>
</dbReference>
<dbReference type="Gene3D" id="3.40.50.300">
    <property type="entry name" value="P-loop containing nucleotide triphosphate hydrolases"/>
    <property type="match status" value="1"/>
</dbReference>
<evidence type="ECO:0000313" key="12">
    <source>
        <dbReference type="EMBL" id="MCD2493045.1"/>
    </source>
</evidence>
<keyword evidence="5 11" id="KW-0808">Transferase</keyword>
<dbReference type="CDD" id="cd00464">
    <property type="entry name" value="SK"/>
    <property type="match status" value="1"/>
</dbReference>
<dbReference type="InterPro" id="IPR027417">
    <property type="entry name" value="P-loop_NTPase"/>
</dbReference>
<comment type="similarity">
    <text evidence="2 11">Belongs to the shikimate kinase family.</text>
</comment>
<dbReference type="GO" id="GO:0004765">
    <property type="term" value="F:shikimate kinase activity"/>
    <property type="evidence" value="ECO:0007669"/>
    <property type="project" value="UniProtKB-UniRule"/>
</dbReference>
<organism evidence="12 13">
    <name type="scientific">Lientehia hominis</name>
    <dbReference type="NCBI Taxonomy" id="2897778"/>
    <lineage>
        <taxon>Bacteria</taxon>
        <taxon>Bacillati</taxon>
        <taxon>Bacillota</taxon>
        <taxon>Clostridia</taxon>
        <taxon>Lachnospirales</taxon>
        <taxon>Lachnospiraceae</taxon>
        <taxon>Lientehia</taxon>
    </lineage>
</organism>
<dbReference type="InterPro" id="IPR000623">
    <property type="entry name" value="Shikimate_kinase/TSH1"/>
</dbReference>
<gene>
    <name evidence="11" type="primary">aroK</name>
    <name evidence="12" type="ORF">LQE92_10495</name>
</gene>
<feature type="binding site" evidence="11">
    <location>
        <position position="78"/>
    </location>
    <ligand>
        <name>substrate</name>
    </ligand>
</feature>
<evidence type="ECO:0000256" key="8">
    <source>
        <dbReference type="ARBA" id="ARBA00022840"/>
    </source>
</evidence>
<keyword evidence="4 11" id="KW-0028">Amino-acid biosynthesis</keyword>
<accession>A0AAP2W975</accession>
<protein>
    <recommendedName>
        <fullName evidence="3 11">Shikimate kinase</fullName>
        <shortName evidence="11">SK</shortName>
        <ecNumber evidence="3 11">2.7.1.71</ecNumber>
    </recommendedName>
</protein>
<keyword evidence="13" id="KW-1185">Reference proteome</keyword>
<evidence type="ECO:0000256" key="5">
    <source>
        <dbReference type="ARBA" id="ARBA00022679"/>
    </source>
</evidence>
<evidence type="ECO:0000313" key="13">
    <source>
        <dbReference type="Proteomes" id="UP001299265"/>
    </source>
</evidence>
<keyword evidence="11" id="KW-0479">Metal-binding</keyword>
<dbReference type="SUPFAM" id="SSF52540">
    <property type="entry name" value="P-loop containing nucleoside triphosphate hydrolases"/>
    <property type="match status" value="1"/>
</dbReference>
<feature type="binding site" evidence="11">
    <location>
        <position position="56"/>
    </location>
    <ligand>
        <name>substrate</name>
    </ligand>
</feature>
<comment type="cofactor">
    <cofactor evidence="11">
        <name>Mg(2+)</name>
        <dbReference type="ChEBI" id="CHEBI:18420"/>
    </cofactor>
    <text evidence="11">Binds 1 Mg(2+) ion per subunit.</text>
</comment>
<dbReference type="Pfam" id="PF01202">
    <property type="entry name" value="SKI"/>
    <property type="match status" value="1"/>
</dbReference>
<feature type="binding site" evidence="11">
    <location>
        <position position="32"/>
    </location>
    <ligand>
        <name>substrate</name>
    </ligand>
</feature>
<comment type="subcellular location">
    <subcellularLocation>
        <location evidence="11">Cytoplasm</location>
    </subcellularLocation>
</comment>
<keyword evidence="8 11" id="KW-0067">ATP-binding</keyword>
<keyword evidence="6 11" id="KW-0547">Nucleotide-binding</keyword>
<dbReference type="InterPro" id="IPR031322">
    <property type="entry name" value="Shikimate/glucono_kinase"/>
</dbReference>
<evidence type="ECO:0000256" key="10">
    <source>
        <dbReference type="ARBA" id="ARBA00048567"/>
    </source>
</evidence>
<dbReference type="PROSITE" id="PS01128">
    <property type="entry name" value="SHIKIMATE_KINASE"/>
    <property type="match status" value="1"/>
</dbReference>
<keyword evidence="7 11" id="KW-0418">Kinase</keyword>
<comment type="function">
    <text evidence="11">Catalyzes the specific phosphorylation of the 3-hydroxyl group of shikimic acid using ATP as a cosubstrate.</text>
</comment>
<evidence type="ECO:0000256" key="9">
    <source>
        <dbReference type="ARBA" id="ARBA00023141"/>
    </source>
</evidence>
<feature type="binding site" evidence="11">
    <location>
        <begin position="10"/>
        <end position="15"/>
    </location>
    <ligand>
        <name>ATP</name>
        <dbReference type="ChEBI" id="CHEBI:30616"/>
    </ligand>
</feature>
<dbReference type="GO" id="GO:0005829">
    <property type="term" value="C:cytosol"/>
    <property type="evidence" value="ECO:0007669"/>
    <property type="project" value="TreeGrafter"/>
</dbReference>
<dbReference type="GO" id="GO:0009073">
    <property type="term" value="P:aromatic amino acid family biosynthetic process"/>
    <property type="evidence" value="ECO:0007669"/>
    <property type="project" value="UniProtKB-KW"/>
</dbReference>
<evidence type="ECO:0000256" key="11">
    <source>
        <dbReference type="HAMAP-Rule" id="MF_00109"/>
    </source>
</evidence>
<comment type="catalytic activity">
    <reaction evidence="10 11">
        <text>shikimate + ATP = 3-phosphoshikimate + ADP + H(+)</text>
        <dbReference type="Rhea" id="RHEA:13121"/>
        <dbReference type="ChEBI" id="CHEBI:15378"/>
        <dbReference type="ChEBI" id="CHEBI:30616"/>
        <dbReference type="ChEBI" id="CHEBI:36208"/>
        <dbReference type="ChEBI" id="CHEBI:145989"/>
        <dbReference type="ChEBI" id="CHEBI:456216"/>
        <dbReference type="EC" id="2.7.1.71"/>
    </reaction>
</comment>
<dbReference type="PRINTS" id="PR01100">
    <property type="entry name" value="SHIKIMTKNASE"/>
</dbReference>
<comment type="subunit">
    <text evidence="11">Monomer.</text>
</comment>
<comment type="caution">
    <text evidence="12">The sequence shown here is derived from an EMBL/GenBank/DDBJ whole genome shotgun (WGS) entry which is preliminary data.</text>
</comment>
<proteinExistence type="inferred from homology"/>
<dbReference type="GO" id="GO:0000287">
    <property type="term" value="F:magnesium ion binding"/>
    <property type="evidence" value="ECO:0007669"/>
    <property type="project" value="UniProtKB-UniRule"/>
</dbReference>
<evidence type="ECO:0000256" key="6">
    <source>
        <dbReference type="ARBA" id="ARBA00022741"/>
    </source>
</evidence>
<dbReference type="EMBL" id="JAJNOR010000006">
    <property type="protein sequence ID" value="MCD2493045.1"/>
    <property type="molecule type" value="Genomic_DNA"/>
</dbReference>
<dbReference type="GO" id="GO:0008652">
    <property type="term" value="P:amino acid biosynthetic process"/>
    <property type="evidence" value="ECO:0007669"/>
    <property type="project" value="UniProtKB-KW"/>
</dbReference>
<dbReference type="GO" id="GO:0009423">
    <property type="term" value="P:chorismate biosynthetic process"/>
    <property type="evidence" value="ECO:0007669"/>
    <property type="project" value="UniProtKB-UniRule"/>
</dbReference>
<sequence>MNIALIGFMGVGKTTVSHALSERLGIEETDIDQWIVEKTGCPIAEIFEKEGEQAFRDRETEAIKELASGDGRILSCGGGAVLRACNVEALKRDGVIVLLTAEPETIFERVRCGKSRPVLNGNMNVGYIAQLMEKRRPAYEAAADFAVMTDGKPVEQIAAEIAERIGDKLSVADRI</sequence>
<dbReference type="HAMAP" id="MF_00109">
    <property type="entry name" value="Shikimate_kinase"/>
    <property type="match status" value="1"/>
</dbReference>
<dbReference type="RefSeq" id="WP_231062915.1">
    <property type="nucleotide sequence ID" value="NZ_JAJNOR010000006.1"/>
</dbReference>